<dbReference type="PANTHER" id="PTHR31025:SF9">
    <property type="entry name" value="SI:DKEY-286J15.1"/>
    <property type="match status" value="1"/>
</dbReference>
<evidence type="ECO:0000313" key="1">
    <source>
        <dbReference type="EMBL" id="MAA19901.1"/>
    </source>
</evidence>
<reference evidence="1" key="1">
    <citation type="journal article" date="2017" name="Parasit. Vectors">
        <title>Sialotranscriptomics of Rhipicephalus zambeziensis reveals intricate expression profiles of secretory proteins and suggests tight temporal transcriptional regulation during blood-feeding.</title>
        <authorList>
            <person name="de Castro M.H."/>
            <person name="de Klerk D."/>
            <person name="Pienaar R."/>
            <person name="Rees D.J.G."/>
            <person name="Mans B.J."/>
        </authorList>
    </citation>
    <scope>NUCLEOTIDE SEQUENCE</scope>
    <source>
        <tissue evidence="1">Salivary glands</tissue>
    </source>
</reference>
<dbReference type="EMBL" id="GFPF01008755">
    <property type="protein sequence ID" value="MAA19901.1"/>
    <property type="molecule type" value="Transcribed_RNA"/>
</dbReference>
<sequence>MELPSEGGPSAVTIDCLVTWNDRRKVITVRGQDKSDVIGALSKTDFRSALEGGRIEVYNTRFNEYVEVHEDYTFSDGDKIKLVNDKEGADCTLLQLSPSPEATIRLTPGVTDSQPSSSAEKEYTLPAVPLDIQIEVINVKQGEVSSRLKSRIVTWIANNLRTISLYPRGLYEAAAKALVLKYPQLADTIGTGHDSWKVLFRYKLGNIRKSLEPIPAVQLARQKFGRRSGTSQSEDGQVKRACRMFPGDIAEAQDETAISGHIDFMSKEVKRRSPNMAQIADSMKKTRSSRRSWIMKELPSTKEIIERYPALHFPEMLHEEFLDITGISFEKKLLAFVNTYGERCFGLAKSHRLARQFASCVEEELLALTGDAKKYCFAVGVLEILPLLLKEKAFFFKKPNAYPSLDLKGKEPRNAVEIAAEFEEFSVEVVDAIAGVTALVQIYYAFNVQYAPHNKHTFAVLEHFCGLRCTSTSPLVKRIITAMEKGMANH</sequence>
<dbReference type="PANTHER" id="PTHR31025">
    <property type="entry name" value="SI:CH211-196P9.1-RELATED"/>
    <property type="match status" value="1"/>
</dbReference>
<accession>A0A224YZ42</accession>
<dbReference type="AlphaFoldDB" id="A0A224YZ42"/>
<organism evidence="1">
    <name type="scientific">Rhipicephalus zambeziensis</name>
    <dbReference type="NCBI Taxonomy" id="60191"/>
    <lineage>
        <taxon>Eukaryota</taxon>
        <taxon>Metazoa</taxon>
        <taxon>Ecdysozoa</taxon>
        <taxon>Arthropoda</taxon>
        <taxon>Chelicerata</taxon>
        <taxon>Arachnida</taxon>
        <taxon>Acari</taxon>
        <taxon>Parasitiformes</taxon>
        <taxon>Ixodida</taxon>
        <taxon>Ixodoidea</taxon>
        <taxon>Ixodidae</taxon>
        <taxon>Rhipicephalinae</taxon>
        <taxon>Rhipicephalus</taxon>
        <taxon>Rhipicephalus</taxon>
    </lineage>
</organism>
<proteinExistence type="predicted"/>
<name>A0A224YZ42_9ACAR</name>
<protein>
    <recommendedName>
        <fullName evidence="2">Sterile alpha motif domain-containing protein 3-like</fullName>
    </recommendedName>
</protein>
<evidence type="ECO:0008006" key="2">
    <source>
        <dbReference type="Google" id="ProtNLM"/>
    </source>
</evidence>